<keyword evidence="2" id="KW-1185">Reference proteome</keyword>
<organism evidence="1 2">
    <name type="scientific">Lysinibacillus composti</name>
    <dbReference type="NCBI Taxonomy" id="720633"/>
    <lineage>
        <taxon>Bacteria</taxon>
        <taxon>Bacillati</taxon>
        <taxon>Bacillota</taxon>
        <taxon>Bacilli</taxon>
        <taxon>Bacillales</taxon>
        <taxon>Bacillaceae</taxon>
        <taxon>Lysinibacillus</taxon>
    </lineage>
</organism>
<gene>
    <name evidence="1" type="ORF">EBB45_04185</name>
</gene>
<dbReference type="EMBL" id="RRCT01000002">
    <property type="protein sequence ID" value="RQW75970.1"/>
    <property type="molecule type" value="Genomic_DNA"/>
</dbReference>
<dbReference type="OrthoDB" id="9775346at2"/>
<dbReference type="CDD" id="cd07064">
    <property type="entry name" value="AlkD_like_1"/>
    <property type="match status" value="1"/>
</dbReference>
<evidence type="ECO:0000313" key="2">
    <source>
        <dbReference type="Proteomes" id="UP000274033"/>
    </source>
</evidence>
<evidence type="ECO:0000313" key="1">
    <source>
        <dbReference type="EMBL" id="RQW75970.1"/>
    </source>
</evidence>
<dbReference type="InterPro" id="IPR016024">
    <property type="entry name" value="ARM-type_fold"/>
</dbReference>
<comment type="caution">
    <text evidence="1">The sequence shown here is derived from an EMBL/GenBank/DDBJ whole genome shotgun (WGS) entry which is preliminary data.</text>
</comment>
<proteinExistence type="predicted"/>
<dbReference type="PANTHER" id="PTHR34070">
    <property type="entry name" value="ARMADILLO-TYPE FOLD"/>
    <property type="match status" value="1"/>
</dbReference>
<accession>A0A3N9UIY6</accession>
<dbReference type="PANTHER" id="PTHR34070:SF1">
    <property type="entry name" value="DNA ALKYLATION REPAIR PROTEIN"/>
    <property type="match status" value="1"/>
</dbReference>
<sequence>MRNQFDFLGIRTPIRRKITKQYFKEYGVPTKENLQKVIFELWDLPEREYQKAALDLLEVVKKTLSVEDMSWLTTLIVKKSWWDTVDVLSPHIAGYMFKAYPELIPQYADQWILNENIWLQRAAILYQLFFKKSTDEKRLFQYILARADSKEFFVQKAIGWVLREYAKTNPSIIKEFVTSSNLQPLSKREALKNL</sequence>
<dbReference type="SUPFAM" id="SSF48371">
    <property type="entry name" value="ARM repeat"/>
    <property type="match status" value="1"/>
</dbReference>
<dbReference type="Pfam" id="PF08713">
    <property type="entry name" value="DNA_alkylation"/>
    <property type="match status" value="1"/>
</dbReference>
<reference evidence="1 2" key="1">
    <citation type="journal article" date="2013" name="J. Microbiol.">
        <title>Lysinibacillus chungkukjangi sp. nov., isolated from Chungkukjang, Korean fermented soybean food.</title>
        <authorList>
            <person name="Kim S.J."/>
            <person name="Jang Y.H."/>
            <person name="Hamada M."/>
            <person name="Ahn J.H."/>
            <person name="Weon H.Y."/>
            <person name="Suzuki K."/>
            <person name="Whang K.S."/>
            <person name="Kwon S.W."/>
        </authorList>
    </citation>
    <scope>NUCLEOTIDE SEQUENCE [LARGE SCALE GENOMIC DNA]</scope>
    <source>
        <strain evidence="1 2">MCCC 1A12701</strain>
    </source>
</reference>
<dbReference type="AlphaFoldDB" id="A0A3N9UIY6"/>
<dbReference type="InterPro" id="IPR014825">
    <property type="entry name" value="DNA_alkylation"/>
</dbReference>
<protein>
    <submittedName>
        <fullName evidence="1">DNA alkylation repair protein</fullName>
    </submittedName>
</protein>
<dbReference type="Gene3D" id="1.25.10.90">
    <property type="match status" value="1"/>
</dbReference>
<name>A0A3N9UIY6_9BACI</name>
<dbReference type="Proteomes" id="UP000274033">
    <property type="component" value="Unassembled WGS sequence"/>
</dbReference>